<feature type="region of interest" description="Disordered" evidence="1">
    <location>
        <begin position="1"/>
        <end position="56"/>
    </location>
</feature>
<comment type="caution">
    <text evidence="2">The sequence shown here is derived from an EMBL/GenBank/DDBJ whole genome shotgun (WGS) entry which is preliminary data.</text>
</comment>
<evidence type="ECO:0000313" key="3">
    <source>
        <dbReference type="Proteomes" id="UP001283361"/>
    </source>
</evidence>
<keyword evidence="3" id="KW-1185">Reference proteome</keyword>
<dbReference type="Proteomes" id="UP001283361">
    <property type="component" value="Unassembled WGS sequence"/>
</dbReference>
<name>A0AAE1AWQ4_9GAST</name>
<sequence length="138" mass="15518">MMTVRPGGQPYKDRGKLSEYVTSRGRGRGVVSGRQGRATDWELGSYQGEGTTQGRVLDPHHAQPLVTMSGQAALIMLYFTVLCATHMSPQHSSALQNTKHRQVCQRGHVLNTYNRDSMHGRQIKINLVDERRSARLRM</sequence>
<organism evidence="2 3">
    <name type="scientific">Elysia crispata</name>
    <name type="common">lettuce slug</name>
    <dbReference type="NCBI Taxonomy" id="231223"/>
    <lineage>
        <taxon>Eukaryota</taxon>
        <taxon>Metazoa</taxon>
        <taxon>Spiralia</taxon>
        <taxon>Lophotrochozoa</taxon>
        <taxon>Mollusca</taxon>
        <taxon>Gastropoda</taxon>
        <taxon>Heterobranchia</taxon>
        <taxon>Euthyneura</taxon>
        <taxon>Panpulmonata</taxon>
        <taxon>Sacoglossa</taxon>
        <taxon>Placobranchoidea</taxon>
        <taxon>Plakobranchidae</taxon>
        <taxon>Elysia</taxon>
    </lineage>
</organism>
<reference evidence="2" key="1">
    <citation type="journal article" date="2023" name="G3 (Bethesda)">
        <title>A reference genome for the long-term kleptoplast-retaining sea slug Elysia crispata morphotype clarki.</title>
        <authorList>
            <person name="Eastman K.E."/>
            <person name="Pendleton A.L."/>
            <person name="Shaikh M.A."/>
            <person name="Suttiyut T."/>
            <person name="Ogas R."/>
            <person name="Tomko P."/>
            <person name="Gavelis G."/>
            <person name="Widhalm J.R."/>
            <person name="Wisecaver J.H."/>
        </authorList>
    </citation>
    <scope>NUCLEOTIDE SEQUENCE</scope>
    <source>
        <strain evidence="2">ECLA1</strain>
    </source>
</reference>
<gene>
    <name evidence="2" type="ORF">RRG08_047014</name>
</gene>
<dbReference type="AlphaFoldDB" id="A0AAE1AWQ4"/>
<dbReference type="EMBL" id="JAWDGP010001093">
    <property type="protein sequence ID" value="KAK3794736.1"/>
    <property type="molecule type" value="Genomic_DNA"/>
</dbReference>
<proteinExistence type="predicted"/>
<protein>
    <submittedName>
        <fullName evidence="2">Uncharacterized protein</fullName>
    </submittedName>
</protein>
<evidence type="ECO:0000256" key="1">
    <source>
        <dbReference type="SAM" id="MobiDB-lite"/>
    </source>
</evidence>
<evidence type="ECO:0000313" key="2">
    <source>
        <dbReference type="EMBL" id="KAK3794736.1"/>
    </source>
</evidence>
<accession>A0AAE1AWQ4</accession>